<name>A0ABQ1QET1_9ACTN</name>
<reference evidence="2" key="1">
    <citation type="journal article" date="2019" name="Int. J. Syst. Evol. Microbiol.">
        <title>The Global Catalogue of Microorganisms (GCM) 10K type strain sequencing project: providing services to taxonomists for standard genome sequencing and annotation.</title>
        <authorList>
            <consortium name="The Broad Institute Genomics Platform"/>
            <consortium name="The Broad Institute Genome Sequencing Center for Infectious Disease"/>
            <person name="Wu L."/>
            <person name="Ma J."/>
        </authorList>
    </citation>
    <scope>NUCLEOTIDE SEQUENCE [LARGE SCALE GENOMIC DNA]</scope>
    <source>
        <strain evidence="2">CCM 7403</strain>
    </source>
</reference>
<dbReference type="SUPFAM" id="SSF81301">
    <property type="entry name" value="Nucleotidyltransferase"/>
    <property type="match status" value="1"/>
</dbReference>
<comment type="caution">
    <text evidence="1">The sequence shown here is derived from an EMBL/GenBank/DDBJ whole genome shotgun (WGS) entry which is preliminary data.</text>
</comment>
<gene>
    <name evidence="1" type="ORF">GCM10007231_25730</name>
</gene>
<dbReference type="Proteomes" id="UP000630594">
    <property type="component" value="Unassembled WGS sequence"/>
</dbReference>
<evidence type="ECO:0008006" key="3">
    <source>
        <dbReference type="Google" id="ProtNLM"/>
    </source>
</evidence>
<evidence type="ECO:0000313" key="2">
    <source>
        <dbReference type="Proteomes" id="UP000630594"/>
    </source>
</evidence>
<dbReference type="Pfam" id="PF04229">
    <property type="entry name" value="GrpB"/>
    <property type="match status" value="1"/>
</dbReference>
<dbReference type="PANTHER" id="PTHR34822">
    <property type="entry name" value="GRPB DOMAIN PROTEIN (AFU_ORTHOLOGUE AFUA_1G01530)"/>
    <property type="match status" value="1"/>
</dbReference>
<accession>A0ABQ1QET1</accession>
<dbReference type="PANTHER" id="PTHR34822:SF1">
    <property type="entry name" value="GRPB FAMILY PROTEIN"/>
    <property type="match status" value="1"/>
</dbReference>
<dbReference type="EMBL" id="BMCK01000004">
    <property type="protein sequence ID" value="GGD25281.1"/>
    <property type="molecule type" value="Genomic_DNA"/>
</dbReference>
<dbReference type="RefSeq" id="WP_229721603.1">
    <property type="nucleotide sequence ID" value="NZ_BMCK01000004.1"/>
</dbReference>
<dbReference type="Gene3D" id="3.30.460.10">
    <property type="entry name" value="Beta Polymerase, domain 2"/>
    <property type="match status" value="1"/>
</dbReference>
<sequence length="420" mass="43778">MDRPALTIGFLHTSPVHVATFDALVTPYAGVRTVHVVDESLLEDARRDGVDRGDLAARVAARLGELRAGGAAVVVCTCSTIGGVAESFGDPSGGAEVWRVDRPAARRAVTTAGEGGRVGVVVAVESTIAPTRMLLDEEAAAIPGVPPEIEVALAEGAWGAWEAGDTTTYAALVARTATELSRRSDVVLLAQASMAPAAELLVEVGVPVLTTPASAVAEAVRAFVDDPQGRGEGPGPAVTVVPYDRAWPARFKQVEAALQAALSAVASARIEHVGSTSVAGLVAKPVLDIDVIVAAGEIERAVAALVADGYVHRGDLGVEGREAFFAPDDEPARHVYVCRAGGLAVRNHLAVRDVLRRRADLRDEYAAVKLALADAPSMDIETYIAGKTAVLQKVLAESELTPAELRAIREVNDPGDRRQA</sequence>
<dbReference type="InterPro" id="IPR043519">
    <property type="entry name" value="NT_sf"/>
</dbReference>
<evidence type="ECO:0000313" key="1">
    <source>
        <dbReference type="EMBL" id="GGD25281.1"/>
    </source>
</evidence>
<proteinExistence type="predicted"/>
<protein>
    <recommendedName>
        <fullName evidence="3">GrpB family protein</fullName>
    </recommendedName>
</protein>
<organism evidence="1 2">
    <name type="scientific">Nocardioides daphniae</name>
    <dbReference type="NCBI Taxonomy" id="402297"/>
    <lineage>
        <taxon>Bacteria</taxon>
        <taxon>Bacillati</taxon>
        <taxon>Actinomycetota</taxon>
        <taxon>Actinomycetes</taxon>
        <taxon>Propionibacteriales</taxon>
        <taxon>Nocardioidaceae</taxon>
        <taxon>Nocardioides</taxon>
    </lineage>
</organism>
<dbReference type="InterPro" id="IPR007344">
    <property type="entry name" value="GrpB/CoaE"/>
</dbReference>
<keyword evidence="2" id="KW-1185">Reference proteome</keyword>